<evidence type="ECO:0000256" key="1">
    <source>
        <dbReference type="SAM" id="MobiDB-lite"/>
    </source>
</evidence>
<evidence type="ECO:0000313" key="3">
    <source>
        <dbReference type="EMBL" id="MFC7220514.1"/>
    </source>
</evidence>
<keyword evidence="2" id="KW-1133">Transmembrane helix</keyword>
<evidence type="ECO:0000256" key="2">
    <source>
        <dbReference type="SAM" id="Phobius"/>
    </source>
</evidence>
<reference evidence="4" key="1">
    <citation type="journal article" date="2019" name="Int. J. Syst. Evol. Microbiol.">
        <title>The Global Catalogue of Microorganisms (GCM) 10K type strain sequencing project: providing services to taxonomists for standard genome sequencing and annotation.</title>
        <authorList>
            <consortium name="The Broad Institute Genomics Platform"/>
            <consortium name="The Broad Institute Genome Sequencing Center for Infectious Disease"/>
            <person name="Wu L."/>
            <person name="Ma J."/>
        </authorList>
    </citation>
    <scope>NUCLEOTIDE SEQUENCE [LARGE SCALE GENOMIC DNA]</scope>
    <source>
        <strain evidence="4">CGMCC 1.13681</strain>
    </source>
</reference>
<proteinExistence type="predicted"/>
<protein>
    <submittedName>
        <fullName evidence="3">Uncharacterized protein</fullName>
    </submittedName>
</protein>
<dbReference type="EMBL" id="JBHSZO010000036">
    <property type="protein sequence ID" value="MFC7220514.1"/>
    <property type="molecule type" value="Genomic_DNA"/>
</dbReference>
<comment type="caution">
    <text evidence="3">The sequence shown here is derived from an EMBL/GenBank/DDBJ whole genome shotgun (WGS) entry which is preliminary data.</text>
</comment>
<dbReference type="Proteomes" id="UP001596413">
    <property type="component" value="Unassembled WGS sequence"/>
</dbReference>
<sequence length="222" mass="24328">MDPQTTGALLAGGFALVGSFGGVLISGSLARRADERRLAAEDERRWLTDRRASYSSFLGLAESMLKEIDSVAAFLSYDGEQPIADDNEELIVEGLADYLVKWDEALQPALGEVELLATPGVADLAGRVSGALLELTSYVETRRAFTEYYPSWFQAQDLVEVLKNAMRVELGVSATLKDATLGRRSTEWPWLPDRPPREAYFQGHSRHDSPRPSGSPGRPAAQ</sequence>
<name>A0ABW2GN55_9ACTN</name>
<keyword evidence="2" id="KW-0812">Transmembrane</keyword>
<organism evidence="3 4">
    <name type="scientific">Streptomyces polyrhachis</name>
    <dbReference type="NCBI Taxonomy" id="1282885"/>
    <lineage>
        <taxon>Bacteria</taxon>
        <taxon>Bacillati</taxon>
        <taxon>Actinomycetota</taxon>
        <taxon>Actinomycetes</taxon>
        <taxon>Kitasatosporales</taxon>
        <taxon>Streptomycetaceae</taxon>
        <taxon>Streptomyces</taxon>
    </lineage>
</organism>
<keyword evidence="2" id="KW-0472">Membrane</keyword>
<evidence type="ECO:0000313" key="4">
    <source>
        <dbReference type="Proteomes" id="UP001596413"/>
    </source>
</evidence>
<keyword evidence="4" id="KW-1185">Reference proteome</keyword>
<feature type="transmembrane region" description="Helical" evidence="2">
    <location>
        <begin position="6"/>
        <end position="30"/>
    </location>
</feature>
<accession>A0ABW2GN55</accession>
<dbReference type="RefSeq" id="WP_386417235.1">
    <property type="nucleotide sequence ID" value="NZ_JBHSZO010000036.1"/>
</dbReference>
<feature type="compositionally biased region" description="Low complexity" evidence="1">
    <location>
        <begin position="211"/>
        <end position="222"/>
    </location>
</feature>
<gene>
    <name evidence="3" type="ORF">ACFQLX_20465</name>
</gene>
<feature type="region of interest" description="Disordered" evidence="1">
    <location>
        <begin position="187"/>
        <end position="222"/>
    </location>
</feature>